<dbReference type="EMBL" id="LAZR01067192">
    <property type="protein sequence ID" value="KKK52100.1"/>
    <property type="molecule type" value="Genomic_DNA"/>
</dbReference>
<name>A0A0F8WUL0_9ZZZZ</name>
<comment type="caution">
    <text evidence="1">The sequence shown here is derived from an EMBL/GenBank/DDBJ whole genome shotgun (WGS) entry which is preliminary data.</text>
</comment>
<proteinExistence type="predicted"/>
<accession>A0A0F8WUL0</accession>
<evidence type="ECO:0000313" key="1">
    <source>
        <dbReference type="EMBL" id="KKK52100.1"/>
    </source>
</evidence>
<sequence>MNTIEDNNKKLDEMRDRLIASIPSMVELDRGILSPERRYLHDPEFHALTDAFVSYFNHEVFTESDLRDAILLAKETYLKNKYRDYEG</sequence>
<protein>
    <submittedName>
        <fullName evidence="1">Uncharacterized protein</fullName>
    </submittedName>
</protein>
<organism evidence="1">
    <name type="scientific">marine sediment metagenome</name>
    <dbReference type="NCBI Taxonomy" id="412755"/>
    <lineage>
        <taxon>unclassified sequences</taxon>
        <taxon>metagenomes</taxon>
        <taxon>ecological metagenomes</taxon>
    </lineage>
</organism>
<dbReference type="AlphaFoldDB" id="A0A0F8WUL0"/>
<gene>
    <name evidence="1" type="ORF">LCGC14_3108340</name>
</gene>
<reference evidence="1" key="1">
    <citation type="journal article" date="2015" name="Nature">
        <title>Complex archaea that bridge the gap between prokaryotes and eukaryotes.</title>
        <authorList>
            <person name="Spang A."/>
            <person name="Saw J.H."/>
            <person name="Jorgensen S.L."/>
            <person name="Zaremba-Niedzwiedzka K."/>
            <person name="Martijn J."/>
            <person name="Lind A.E."/>
            <person name="van Eijk R."/>
            <person name="Schleper C."/>
            <person name="Guy L."/>
            <person name="Ettema T.J."/>
        </authorList>
    </citation>
    <scope>NUCLEOTIDE SEQUENCE</scope>
</reference>